<name>A0A1I4GMU4_9HYPH</name>
<dbReference type="STRING" id="582667.SAMN05192568_1003115"/>
<gene>
    <name evidence="1" type="ORF">SAMN05192568_1003115</name>
</gene>
<protein>
    <submittedName>
        <fullName evidence="1">Uncharacterized protein</fullName>
    </submittedName>
</protein>
<dbReference type="OrthoDB" id="7996692at2"/>
<dbReference type="EMBL" id="FOTK01000003">
    <property type="protein sequence ID" value="SFL31382.1"/>
    <property type="molecule type" value="Genomic_DNA"/>
</dbReference>
<dbReference type="RefSeq" id="WP_092037551.1">
    <property type="nucleotide sequence ID" value="NZ_FOTK01000003.1"/>
</dbReference>
<organism evidence="1 2">
    <name type="scientific">Methylobacterium pseudosasicola</name>
    <dbReference type="NCBI Taxonomy" id="582667"/>
    <lineage>
        <taxon>Bacteria</taxon>
        <taxon>Pseudomonadati</taxon>
        <taxon>Pseudomonadota</taxon>
        <taxon>Alphaproteobacteria</taxon>
        <taxon>Hyphomicrobiales</taxon>
        <taxon>Methylobacteriaceae</taxon>
        <taxon>Methylobacterium</taxon>
    </lineage>
</organism>
<sequence>MNADPDPESSCLPDSAHRRLRSIAETLGCSVSDFFGPTTSRSDLSATVELLRLWNAITDEADRAAVLRHAREAAGVVAREVETV</sequence>
<reference evidence="2" key="1">
    <citation type="submission" date="2016-10" db="EMBL/GenBank/DDBJ databases">
        <authorList>
            <person name="Varghese N."/>
            <person name="Submissions S."/>
        </authorList>
    </citation>
    <scope>NUCLEOTIDE SEQUENCE [LARGE SCALE GENOMIC DNA]</scope>
    <source>
        <strain evidence="2">BL36</strain>
    </source>
</reference>
<dbReference type="Proteomes" id="UP000199048">
    <property type="component" value="Unassembled WGS sequence"/>
</dbReference>
<keyword evidence="2" id="KW-1185">Reference proteome</keyword>
<dbReference type="AlphaFoldDB" id="A0A1I4GMU4"/>
<accession>A0A1I4GMU4</accession>
<evidence type="ECO:0000313" key="1">
    <source>
        <dbReference type="EMBL" id="SFL31382.1"/>
    </source>
</evidence>
<evidence type="ECO:0000313" key="2">
    <source>
        <dbReference type="Proteomes" id="UP000199048"/>
    </source>
</evidence>
<proteinExistence type="predicted"/>